<name>A0A3N6MAI3_NATCH</name>
<dbReference type="AlphaFoldDB" id="A0A3N6MAI3"/>
<dbReference type="Proteomes" id="UP000282323">
    <property type="component" value="Unassembled WGS sequence"/>
</dbReference>
<gene>
    <name evidence="2" type="ORF">EA473_15120</name>
</gene>
<evidence type="ECO:0000256" key="1">
    <source>
        <dbReference type="SAM" id="MobiDB-lite"/>
    </source>
</evidence>
<accession>A0A3N6MAI3</accession>
<evidence type="ECO:0000313" key="2">
    <source>
        <dbReference type="EMBL" id="RQG93360.1"/>
    </source>
</evidence>
<evidence type="ECO:0000313" key="3">
    <source>
        <dbReference type="Proteomes" id="UP000282323"/>
    </source>
</evidence>
<organism evidence="2 3">
    <name type="scientific">Natrarchaeobius chitinivorans</name>
    <dbReference type="NCBI Taxonomy" id="1679083"/>
    <lineage>
        <taxon>Archaea</taxon>
        <taxon>Methanobacteriati</taxon>
        <taxon>Methanobacteriota</taxon>
        <taxon>Stenosarchaea group</taxon>
        <taxon>Halobacteria</taxon>
        <taxon>Halobacteriales</taxon>
        <taxon>Natrialbaceae</taxon>
        <taxon>Natrarchaeobius</taxon>
    </lineage>
</organism>
<keyword evidence="3" id="KW-1185">Reference proteome</keyword>
<feature type="region of interest" description="Disordered" evidence="1">
    <location>
        <begin position="55"/>
        <end position="77"/>
    </location>
</feature>
<proteinExistence type="predicted"/>
<comment type="caution">
    <text evidence="2">The sequence shown here is derived from an EMBL/GenBank/DDBJ whole genome shotgun (WGS) entry which is preliminary data.</text>
</comment>
<sequence length="77" mass="8056">MTATPVGANSARQIRVARAGTAPTGRSLKGVCIGINVVVQSIRFVVQLDFGRRTRDAEDTSGGVTRRHLGGCDEASS</sequence>
<reference evidence="2 3" key="1">
    <citation type="submission" date="2018-10" db="EMBL/GenBank/DDBJ databases">
        <title>Natrarchaeobius chitinivorans gen. nov., sp. nov., and Natrarchaeobius haloalkaliphilus sp. nov., alkaliphilic, chitin-utilizing haloarchaea from hypersaline alkaline lakes.</title>
        <authorList>
            <person name="Sorokin D.Y."/>
            <person name="Elcheninov A.G."/>
            <person name="Kostrikina N.A."/>
            <person name="Bale N.J."/>
            <person name="Sinninghe Damste J.S."/>
            <person name="Khijniak T.V."/>
            <person name="Kublanov I.V."/>
            <person name="Toshchakov S.V."/>
        </authorList>
    </citation>
    <scope>NUCLEOTIDE SEQUENCE [LARGE SCALE GENOMIC DNA]</scope>
    <source>
        <strain evidence="2 3">AArcht4T</strain>
    </source>
</reference>
<protein>
    <submittedName>
        <fullName evidence="2">Uncharacterized protein</fullName>
    </submittedName>
</protein>
<dbReference type="EMBL" id="REGA01000014">
    <property type="protein sequence ID" value="RQG93360.1"/>
    <property type="molecule type" value="Genomic_DNA"/>
</dbReference>